<dbReference type="Pfam" id="PF10531">
    <property type="entry name" value="SLBB"/>
    <property type="match status" value="1"/>
</dbReference>
<dbReference type="SUPFAM" id="SSF46548">
    <property type="entry name" value="alpha-helical ferredoxin"/>
    <property type="match status" value="1"/>
</dbReference>
<reference evidence="6" key="1">
    <citation type="submission" date="2019-11" db="EMBL/GenBank/DDBJ databases">
        <authorList>
            <person name="Feng L."/>
        </authorList>
    </citation>
    <scope>NUCLEOTIDE SEQUENCE</scope>
    <source>
        <strain evidence="6">AundefinedLFYP135</strain>
    </source>
</reference>
<dbReference type="PANTHER" id="PTHR43034:SF2">
    <property type="entry name" value="ION-TRANSLOCATING OXIDOREDUCTASE COMPLEX SUBUNIT C"/>
    <property type="match status" value="1"/>
</dbReference>
<keyword evidence="1" id="KW-0479">Metal-binding</keyword>
<feature type="domain" description="4Fe-4S ferredoxin-type" evidence="5">
    <location>
        <begin position="264"/>
        <end position="294"/>
    </location>
</feature>
<dbReference type="Pfam" id="PF12838">
    <property type="entry name" value="Fer4_7"/>
    <property type="match status" value="1"/>
</dbReference>
<name>A0A6N2QVD9_9FIRM</name>
<dbReference type="PROSITE" id="PS00198">
    <property type="entry name" value="4FE4S_FER_1"/>
    <property type="match status" value="1"/>
</dbReference>
<dbReference type="AlphaFoldDB" id="A0A6N2QVD9"/>
<feature type="domain" description="4Fe-4S ferredoxin-type" evidence="5">
    <location>
        <begin position="304"/>
        <end position="332"/>
    </location>
</feature>
<dbReference type="InterPro" id="IPR010208">
    <property type="entry name" value="Ion_transpt_RnfC/RsxC"/>
</dbReference>
<evidence type="ECO:0000256" key="2">
    <source>
        <dbReference type="ARBA" id="ARBA00023004"/>
    </source>
</evidence>
<sequence length="355" mass="39042">MEDIFTRGIVLEQHKEPALSRDLQEFTSPGPSALMEREPAADPDALTAEEIITIAKEAGIIDESDGMPLWEKLRQGRSQGISVLAVDAIDDEPYISSQLCPAIQLGDQMAGGARLAQKALGAQESFVAIYKHLMDVETKIPQEIAGLPVHRITGGYPAEYRANRQLQDKNTLLLGACAMIHLWRAVYQNRKQDTCFVTVAGNCIANPMNLEVTIGMTAMQLLERCGLAQNPTRIVAGGSMMGYGVLDPEKTLVGPTTRGLIAFREYSKHVGYTCIGCGRCTKVCPQGLSPYYLYQFITRKKMKYIDRFDLERCIGCGTCSYVCPAKLDLSTIIFTGKVERLAKAGKEVTYETDAQ</sequence>
<dbReference type="PANTHER" id="PTHR43034">
    <property type="entry name" value="ION-TRANSLOCATING OXIDOREDUCTASE COMPLEX SUBUNIT C"/>
    <property type="match status" value="1"/>
</dbReference>
<accession>A0A6N2QVD9</accession>
<dbReference type="GO" id="GO:0016020">
    <property type="term" value="C:membrane"/>
    <property type="evidence" value="ECO:0007669"/>
    <property type="project" value="InterPro"/>
</dbReference>
<evidence type="ECO:0000256" key="3">
    <source>
        <dbReference type="ARBA" id="ARBA00023014"/>
    </source>
</evidence>
<proteinExistence type="predicted"/>
<dbReference type="EMBL" id="CACRSL010000003">
    <property type="protein sequence ID" value="VYS72466.1"/>
    <property type="molecule type" value="Genomic_DNA"/>
</dbReference>
<dbReference type="SUPFAM" id="SSF142019">
    <property type="entry name" value="Nqo1 FMN-binding domain-like"/>
    <property type="match status" value="1"/>
</dbReference>
<gene>
    <name evidence="6" type="primary">rnfC_1</name>
    <name evidence="6" type="ORF">AULFYP135_00034</name>
</gene>
<feature type="region of interest" description="Disordered" evidence="4">
    <location>
        <begin position="18"/>
        <end position="42"/>
    </location>
</feature>
<dbReference type="GO" id="GO:0051539">
    <property type="term" value="F:4 iron, 4 sulfur cluster binding"/>
    <property type="evidence" value="ECO:0007669"/>
    <property type="project" value="InterPro"/>
</dbReference>
<dbReference type="InterPro" id="IPR037225">
    <property type="entry name" value="Nuo51_FMN-bd_sf"/>
</dbReference>
<dbReference type="Gene3D" id="3.30.70.20">
    <property type="match status" value="1"/>
</dbReference>
<dbReference type="InterPro" id="IPR017896">
    <property type="entry name" value="4Fe4S_Fe-S-bd"/>
</dbReference>
<dbReference type="PROSITE" id="PS51379">
    <property type="entry name" value="4FE4S_FER_2"/>
    <property type="match status" value="2"/>
</dbReference>
<evidence type="ECO:0000259" key="5">
    <source>
        <dbReference type="PROSITE" id="PS51379"/>
    </source>
</evidence>
<dbReference type="SUPFAM" id="SSF142984">
    <property type="entry name" value="Nqo1 middle domain-like"/>
    <property type="match status" value="1"/>
</dbReference>
<dbReference type="InterPro" id="IPR017900">
    <property type="entry name" value="4Fe4S_Fe_S_CS"/>
</dbReference>
<dbReference type="GO" id="GO:0009055">
    <property type="term" value="F:electron transfer activity"/>
    <property type="evidence" value="ECO:0007669"/>
    <property type="project" value="InterPro"/>
</dbReference>
<keyword evidence="3" id="KW-0411">Iron-sulfur</keyword>
<keyword evidence="2" id="KW-0408">Iron</keyword>
<evidence type="ECO:0000313" key="6">
    <source>
        <dbReference type="EMBL" id="VYS72466.1"/>
    </source>
</evidence>
<protein>
    <submittedName>
        <fullName evidence="6">Electron transport complex protein RnfC</fullName>
    </submittedName>
</protein>
<dbReference type="GO" id="GO:0046872">
    <property type="term" value="F:metal ion binding"/>
    <property type="evidence" value="ECO:0007669"/>
    <property type="project" value="UniProtKB-KW"/>
</dbReference>
<organism evidence="6">
    <name type="scientific">uncultured Anaerotruncus sp</name>
    <dbReference type="NCBI Taxonomy" id="905011"/>
    <lineage>
        <taxon>Bacteria</taxon>
        <taxon>Bacillati</taxon>
        <taxon>Bacillota</taxon>
        <taxon>Clostridia</taxon>
        <taxon>Eubacteriales</taxon>
        <taxon>Oscillospiraceae</taxon>
        <taxon>Anaerotruncus</taxon>
        <taxon>environmental samples</taxon>
    </lineage>
</organism>
<evidence type="ECO:0000256" key="1">
    <source>
        <dbReference type="ARBA" id="ARBA00022723"/>
    </source>
</evidence>
<dbReference type="InterPro" id="IPR019554">
    <property type="entry name" value="Soluble_ligand-bd"/>
</dbReference>
<evidence type="ECO:0000256" key="4">
    <source>
        <dbReference type="SAM" id="MobiDB-lite"/>
    </source>
</evidence>